<dbReference type="EMBL" id="QXIR01000004">
    <property type="protein sequence ID" value="RIW37377.1"/>
    <property type="molecule type" value="Genomic_DNA"/>
</dbReference>
<protein>
    <submittedName>
        <fullName evidence="2">Uncharacterized protein</fullName>
    </submittedName>
</protein>
<evidence type="ECO:0000256" key="1">
    <source>
        <dbReference type="SAM" id="Phobius"/>
    </source>
</evidence>
<sequence length="184" mass="21621">MKGKKSAKWDRILHWLVGAAVAFAMFQWSETNNELKTYEVRHVIQLNYQFKELHSILFSMEETLDTYQFPIDEDKENYYQDALDNDIQRLDHLGHSIQQLNDYPDFRIVNQSFGELENIVKGLKGFQYTEAEKNSATEALSKTQSELYALLEKDEFTVELEEDRAELLTILDNLVKNLSVLKKY</sequence>
<gene>
    <name evidence="2" type="ORF">D3H55_04915</name>
</gene>
<keyword evidence="1" id="KW-0812">Transmembrane</keyword>
<reference evidence="2 3" key="1">
    <citation type="submission" date="2018-09" db="EMBL/GenBank/DDBJ databases">
        <title>Bacillus saliacetes sp. nov., isolated from Thai shrimp paste (Ka-pi).</title>
        <authorList>
            <person name="Daroonpunt R."/>
            <person name="Tanasupawat S."/>
            <person name="Yiamsombut S."/>
        </authorList>
    </citation>
    <scope>NUCLEOTIDE SEQUENCE [LARGE SCALE GENOMIC DNA]</scope>
    <source>
        <strain evidence="2 3">SKP7-4</strain>
    </source>
</reference>
<keyword evidence="1" id="KW-0472">Membrane</keyword>
<dbReference type="RefSeq" id="WP_119545796.1">
    <property type="nucleotide sequence ID" value="NZ_QXIR01000004.1"/>
</dbReference>
<dbReference type="AlphaFoldDB" id="A0A3A1R4T1"/>
<dbReference type="OrthoDB" id="2875515at2"/>
<organism evidence="2 3">
    <name type="scientific">Bacillus salacetis</name>
    <dbReference type="NCBI Taxonomy" id="2315464"/>
    <lineage>
        <taxon>Bacteria</taxon>
        <taxon>Bacillati</taxon>
        <taxon>Bacillota</taxon>
        <taxon>Bacilli</taxon>
        <taxon>Bacillales</taxon>
        <taxon>Bacillaceae</taxon>
        <taxon>Bacillus</taxon>
    </lineage>
</organism>
<feature type="transmembrane region" description="Helical" evidence="1">
    <location>
        <begin position="12"/>
        <end position="29"/>
    </location>
</feature>
<evidence type="ECO:0000313" key="3">
    <source>
        <dbReference type="Proteomes" id="UP000265801"/>
    </source>
</evidence>
<accession>A0A3A1R4T1</accession>
<keyword evidence="3" id="KW-1185">Reference proteome</keyword>
<comment type="caution">
    <text evidence="2">The sequence shown here is derived from an EMBL/GenBank/DDBJ whole genome shotgun (WGS) entry which is preliminary data.</text>
</comment>
<dbReference type="Proteomes" id="UP000265801">
    <property type="component" value="Unassembled WGS sequence"/>
</dbReference>
<evidence type="ECO:0000313" key="2">
    <source>
        <dbReference type="EMBL" id="RIW37377.1"/>
    </source>
</evidence>
<proteinExistence type="predicted"/>
<name>A0A3A1R4T1_9BACI</name>
<keyword evidence="1" id="KW-1133">Transmembrane helix</keyword>